<evidence type="ECO:0000256" key="6">
    <source>
        <dbReference type="ARBA" id="ARBA00023136"/>
    </source>
</evidence>
<evidence type="ECO:0000256" key="7">
    <source>
        <dbReference type="SAM" id="Phobius"/>
    </source>
</evidence>
<evidence type="ECO:0000256" key="4">
    <source>
        <dbReference type="ARBA" id="ARBA00022692"/>
    </source>
</evidence>
<feature type="transmembrane region" description="Helical" evidence="7">
    <location>
        <begin position="284"/>
        <end position="305"/>
    </location>
</feature>
<keyword evidence="4 7" id="KW-0812">Transmembrane</keyword>
<gene>
    <name evidence="9" type="ORF">HY834_08830</name>
</gene>
<keyword evidence="5 7" id="KW-1133">Transmembrane helix</keyword>
<feature type="transmembrane region" description="Helical" evidence="7">
    <location>
        <begin position="125"/>
        <end position="144"/>
    </location>
</feature>
<evidence type="ECO:0000256" key="1">
    <source>
        <dbReference type="ARBA" id="ARBA00004651"/>
    </source>
</evidence>
<dbReference type="Pfam" id="PF01757">
    <property type="entry name" value="Acyl_transf_3"/>
    <property type="match status" value="1"/>
</dbReference>
<dbReference type="GO" id="GO:0009246">
    <property type="term" value="P:enterobacterial common antigen biosynthetic process"/>
    <property type="evidence" value="ECO:0007669"/>
    <property type="project" value="TreeGrafter"/>
</dbReference>
<dbReference type="AlphaFoldDB" id="A0A933L2H6"/>
<evidence type="ECO:0000313" key="10">
    <source>
        <dbReference type="Proteomes" id="UP000782610"/>
    </source>
</evidence>
<dbReference type="Proteomes" id="UP000782610">
    <property type="component" value="Unassembled WGS sequence"/>
</dbReference>
<dbReference type="PANTHER" id="PTHR40074:SF2">
    <property type="entry name" value="O-ACETYLTRANSFERASE WECH"/>
    <property type="match status" value="1"/>
</dbReference>
<dbReference type="GO" id="GO:0005886">
    <property type="term" value="C:plasma membrane"/>
    <property type="evidence" value="ECO:0007669"/>
    <property type="project" value="UniProtKB-SubCell"/>
</dbReference>
<feature type="transmembrane region" description="Helical" evidence="7">
    <location>
        <begin position="100"/>
        <end position="118"/>
    </location>
</feature>
<keyword evidence="9" id="KW-0808">Transferase</keyword>
<reference evidence="9" key="1">
    <citation type="submission" date="2020-07" db="EMBL/GenBank/DDBJ databases">
        <title>Huge and variable diversity of episymbiotic CPR bacteria and DPANN archaea in groundwater ecosystems.</title>
        <authorList>
            <person name="He C.Y."/>
            <person name="Keren R."/>
            <person name="Whittaker M."/>
            <person name="Farag I.F."/>
            <person name="Doudna J."/>
            <person name="Cate J.H.D."/>
            <person name="Banfield J.F."/>
        </authorList>
    </citation>
    <scope>NUCLEOTIDE SEQUENCE</scope>
    <source>
        <strain evidence="9">NC_groundwater_1586_Pr3_B-0.1um_66_15</strain>
    </source>
</reference>
<organism evidence="9 10">
    <name type="scientific">Devosia nanyangense</name>
    <dbReference type="NCBI Taxonomy" id="1228055"/>
    <lineage>
        <taxon>Bacteria</taxon>
        <taxon>Pseudomonadati</taxon>
        <taxon>Pseudomonadota</taxon>
        <taxon>Alphaproteobacteria</taxon>
        <taxon>Hyphomicrobiales</taxon>
        <taxon>Devosiaceae</taxon>
        <taxon>Devosia</taxon>
    </lineage>
</organism>
<dbReference type="InterPro" id="IPR002656">
    <property type="entry name" value="Acyl_transf_3_dom"/>
</dbReference>
<keyword evidence="6 7" id="KW-0472">Membrane</keyword>
<sequence length="315" mass="34819">MVILLHCAARYLYEYNAIALADWRIADIVDSAVRFSVPLFFMVSGYVFYGPHQPRPRHLMRLVMCIVAYGCIAVGYKAIWGSGALDALLLLPFAPPFYHLWFFYTLAPVYLVGMLVTVREPPRFWLIIGLAVIFFVVLNPHLAYLAPFSLARSGAAALDGSVIWYVLYAILGAALGRSVAPRLPWGGIAVIIVVGTTAIIARDAEVRTAAAADGTLTAPLFNYMSVPVLAGAVAIFMAVRTGTIPVMARPTLLFVHRYSLPLYGLHALVLDALWRRLFWPADQAWKIAAIFPLTVLLTLCIAIPLSSIDRRRWIT</sequence>
<feature type="domain" description="Acyltransferase 3" evidence="8">
    <location>
        <begin position="1"/>
        <end position="305"/>
    </location>
</feature>
<evidence type="ECO:0000256" key="2">
    <source>
        <dbReference type="ARBA" id="ARBA00007400"/>
    </source>
</evidence>
<dbReference type="PANTHER" id="PTHR40074">
    <property type="entry name" value="O-ACETYLTRANSFERASE WECH"/>
    <property type="match status" value="1"/>
</dbReference>
<keyword evidence="3" id="KW-1003">Cell membrane</keyword>
<name>A0A933L2H6_9HYPH</name>
<feature type="transmembrane region" description="Helical" evidence="7">
    <location>
        <begin position="32"/>
        <end position="50"/>
    </location>
</feature>
<feature type="transmembrane region" description="Helical" evidence="7">
    <location>
        <begin position="260"/>
        <end position="278"/>
    </location>
</feature>
<proteinExistence type="inferred from homology"/>
<dbReference type="EMBL" id="JACRAF010000025">
    <property type="protein sequence ID" value="MBI4921840.1"/>
    <property type="molecule type" value="Genomic_DNA"/>
</dbReference>
<dbReference type="GO" id="GO:0016413">
    <property type="term" value="F:O-acetyltransferase activity"/>
    <property type="evidence" value="ECO:0007669"/>
    <property type="project" value="TreeGrafter"/>
</dbReference>
<comment type="caution">
    <text evidence="9">The sequence shown here is derived from an EMBL/GenBank/DDBJ whole genome shotgun (WGS) entry which is preliminary data.</text>
</comment>
<evidence type="ECO:0000259" key="8">
    <source>
        <dbReference type="Pfam" id="PF01757"/>
    </source>
</evidence>
<feature type="transmembrane region" description="Helical" evidence="7">
    <location>
        <begin position="62"/>
        <end position="80"/>
    </location>
</feature>
<feature type="transmembrane region" description="Helical" evidence="7">
    <location>
        <begin position="183"/>
        <end position="201"/>
    </location>
</feature>
<evidence type="ECO:0000256" key="3">
    <source>
        <dbReference type="ARBA" id="ARBA00022475"/>
    </source>
</evidence>
<keyword evidence="9" id="KW-0012">Acyltransferase</keyword>
<protein>
    <submittedName>
        <fullName evidence="9">Acyltransferase family protein</fullName>
    </submittedName>
</protein>
<comment type="subcellular location">
    <subcellularLocation>
        <location evidence="1">Cell membrane</location>
        <topology evidence="1">Multi-pass membrane protein</topology>
    </subcellularLocation>
</comment>
<evidence type="ECO:0000256" key="5">
    <source>
        <dbReference type="ARBA" id="ARBA00022989"/>
    </source>
</evidence>
<feature type="transmembrane region" description="Helical" evidence="7">
    <location>
        <begin position="221"/>
        <end position="239"/>
    </location>
</feature>
<feature type="transmembrane region" description="Helical" evidence="7">
    <location>
        <begin position="150"/>
        <end position="171"/>
    </location>
</feature>
<accession>A0A933L2H6</accession>
<evidence type="ECO:0000313" key="9">
    <source>
        <dbReference type="EMBL" id="MBI4921840.1"/>
    </source>
</evidence>
<comment type="similarity">
    <text evidence="2">Belongs to the acyltransferase 3 family.</text>
</comment>